<dbReference type="OrthoDB" id="8902439at2759"/>
<dbReference type="PANTHER" id="PTHR11860:SF96">
    <property type="match status" value="1"/>
</dbReference>
<dbReference type="InterPro" id="IPR050671">
    <property type="entry name" value="CD300_family_receptors"/>
</dbReference>
<evidence type="ECO:0000259" key="4">
    <source>
        <dbReference type="PROSITE" id="PS50835"/>
    </source>
</evidence>
<evidence type="ECO:0000313" key="6">
    <source>
        <dbReference type="Proteomes" id="UP000677803"/>
    </source>
</evidence>
<dbReference type="SUPFAM" id="SSF48726">
    <property type="entry name" value="Immunoglobulin"/>
    <property type="match status" value="2"/>
</dbReference>
<comment type="subcellular location">
    <subcellularLocation>
        <location evidence="1">Membrane</location>
    </subcellularLocation>
</comment>
<dbReference type="GO" id="GO:0005886">
    <property type="term" value="C:plasma membrane"/>
    <property type="evidence" value="ECO:0007669"/>
    <property type="project" value="TreeGrafter"/>
</dbReference>
<dbReference type="GO" id="GO:0004888">
    <property type="term" value="F:transmembrane signaling receptor activity"/>
    <property type="evidence" value="ECO:0007669"/>
    <property type="project" value="TreeGrafter"/>
</dbReference>
<comment type="caution">
    <text evidence="5">The sequence shown here is derived from an EMBL/GenBank/DDBJ whole genome shotgun (WGS) entry which is preliminary data.</text>
</comment>
<dbReference type="InterPro" id="IPR013783">
    <property type="entry name" value="Ig-like_fold"/>
</dbReference>
<sequence length="335" mass="37226">MEGNLGQCWNKVSLQLQCDKREITAQVGGYFKIACKYDTSSLLFSKKYWCRGASRNTCEILVDSDGVARTSYTHRSHVHDARRQGLFVEVTDLRLDDSGVYWIGIDKIYADIMVSITVVITEVPPSKPRLWPLTSLADRQTCWGGPVTVRCDSEEGTGIHYAWHQPAPHQEPQLHSSELRLDCGTVRDGSYFCSASNDAGSSQSDALSLQVLMPTDTSDCIYVVDIPGQPVYDCADRMSTAPARPLPMTTCKAAMTTHARVNETVREAFPNRTRTGLPLWYEALRWGAFASLLVTLYAVTKCTKTAPEPQNNNGKKFTGTFYSALCSNEVTLRTL</sequence>
<evidence type="ECO:0000256" key="1">
    <source>
        <dbReference type="ARBA" id="ARBA00004370"/>
    </source>
</evidence>
<accession>A0A8S4BSC7</accession>
<keyword evidence="3" id="KW-0472">Membrane</keyword>
<dbReference type="Proteomes" id="UP000677803">
    <property type="component" value="Unassembled WGS sequence"/>
</dbReference>
<name>A0A8S4BSC7_9TELE</name>
<dbReference type="PROSITE" id="PS50835">
    <property type="entry name" value="IG_LIKE"/>
    <property type="match status" value="1"/>
</dbReference>
<reference evidence="5" key="1">
    <citation type="submission" date="2021-05" db="EMBL/GenBank/DDBJ databases">
        <authorList>
            <person name="Tigano A."/>
        </authorList>
    </citation>
    <scope>NUCLEOTIDE SEQUENCE</scope>
</reference>
<evidence type="ECO:0000256" key="3">
    <source>
        <dbReference type="ARBA" id="ARBA00023136"/>
    </source>
</evidence>
<dbReference type="Pfam" id="PF07686">
    <property type="entry name" value="V-set"/>
    <property type="match status" value="1"/>
</dbReference>
<evidence type="ECO:0000313" key="5">
    <source>
        <dbReference type="EMBL" id="CAG6021857.1"/>
    </source>
</evidence>
<gene>
    <name evidence="5" type="ORF">MMEN_LOCUS22047</name>
</gene>
<organism evidence="5 6">
    <name type="scientific">Menidia menidia</name>
    <name type="common">Atlantic silverside</name>
    <dbReference type="NCBI Taxonomy" id="238744"/>
    <lineage>
        <taxon>Eukaryota</taxon>
        <taxon>Metazoa</taxon>
        <taxon>Chordata</taxon>
        <taxon>Craniata</taxon>
        <taxon>Vertebrata</taxon>
        <taxon>Euteleostomi</taxon>
        <taxon>Actinopterygii</taxon>
        <taxon>Neopterygii</taxon>
        <taxon>Teleostei</taxon>
        <taxon>Neoteleostei</taxon>
        <taxon>Acanthomorphata</taxon>
        <taxon>Ovalentaria</taxon>
        <taxon>Atherinomorphae</taxon>
        <taxon>Atheriniformes</taxon>
        <taxon>Atherinopsidae</taxon>
        <taxon>Menidiinae</taxon>
        <taxon>Menidia</taxon>
    </lineage>
</organism>
<dbReference type="InterPro" id="IPR013106">
    <property type="entry name" value="Ig_V-set"/>
</dbReference>
<dbReference type="PANTHER" id="PTHR11860">
    <property type="entry name" value="POLYMERIC-IMMUNOGLOBULIN RECEPTOR"/>
    <property type="match status" value="1"/>
</dbReference>
<keyword evidence="2" id="KW-0812">Transmembrane</keyword>
<dbReference type="InterPro" id="IPR007110">
    <property type="entry name" value="Ig-like_dom"/>
</dbReference>
<evidence type="ECO:0000256" key="2">
    <source>
        <dbReference type="ARBA" id="ARBA00022692"/>
    </source>
</evidence>
<protein>
    <submittedName>
        <fullName evidence="5">(Atlantic silverside) hypothetical protein</fullName>
    </submittedName>
</protein>
<proteinExistence type="predicted"/>
<feature type="domain" description="Ig-like" evidence="4">
    <location>
        <begin position="128"/>
        <end position="208"/>
    </location>
</feature>
<dbReference type="InterPro" id="IPR036179">
    <property type="entry name" value="Ig-like_dom_sf"/>
</dbReference>
<keyword evidence="6" id="KW-1185">Reference proteome</keyword>
<dbReference type="Gene3D" id="2.60.40.10">
    <property type="entry name" value="Immunoglobulins"/>
    <property type="match status" value="2"/>
</dbReference>
<dbReference type="EMBL" id="CAJRST010041110">
    <property type="protein sequence ID" value="CAG6021857.1"/>
    <property type="molecule type" value="Genomic_DNA"/>
</dbReference>
<dbReference type="AlphaFoldDB" id="A0A8S4BSC7"/>